<dbReference type="AlphaFoldDB" id="A0A934R6P9"/>
<sequence length="103" mass="10959">MKATLPANRLAMKAIVGITTAAWIGVITCIAFRTGKGTFGGYLPDWVPLTTILLGGGGTILTLLTSIRMLFNRGKPCEPKELVSIWYGLSILVSLVIISLPAN</sequence>
<feature type="transmembrane region" description="Helical" evidence="1">
    <location>
        <begin position="12"/>
        <end position="34"/>
    </location>
</feature>
<gene>
    <name evidence="2" type="ORF">JIN84_21905</name>
</gene>
<feature type="transmembrane region" description="Helical" evidence="1">
    <location>
        <begin position="83"/>
        <end position="102"/>
    </location>
</feature>
<keyword evidence="1" id="KW-0812">Transmembrane</keyword>
<reference evidence="2" key="1">
    <citation type="submission" date="2021-01" db="EMBL/GenBank/DDBJ databases">
        <title>Modified the classification status of verrucomicrobia.</title>
        <authorList>
            <person name="Feng X."/>
        </authorList>
    </citation>
    <scope>NUCLEOTIDE SEQUENCE</scope>
    <source>
        <strain evidence="2">JCM 18052</strain>
    </source>
</reference>
<proteinExistence type="predicted"/>
<feature type="transmembrane region" description="Helical" evidence="1">
    <location>
        <begin position="46"/>
        <end position="71"/>
    </location>
</feature>
<protein>
    <submittedName>
        <fullName evidence="2">Uncharacterized protein</fullName>
    </submittedName>
</protein>
<keyword evidence="1" id="KW-0472">Membrane</keyword>
<dbReference type="RefSeq" id="WP_200353239.1">
    <property type="nucleotide sequence ID" value="NZ_BAABHZ010000002.1"/>
</dbReference>
<organism evidence="2 3">
    <name type="scientific">Luteolibacter yonseiensis</name>
    <dbReference type="NCBI Taxonomy" id="1144680"/>
    <lineage>
        <taxon>Bacteria</taxon>
        <taxon>Pseudomonadati</taxon>
        <taxon>Verrucomicrobiota</taxon>
        <taxon>Verrucomicrobiia</taxon>
        <taxon>Verrucomicrobiales</taxon>
        <taxon>Verrucomicrobiaceae</taxon>
        <taxon>Luteolibacter</taxon>
    </lineage>
</organism>
<accession>A0A934R6P9</accession>
<keyword evidence="3" id="KW-1185">Reference proteome</keyword>
<evidence type="ECO:0000256" key="1">
    <source>
        <dbReference type="SAM" id="Phobius"/>
    </source>
</evidence>
<dbReference type="Proteomes" id="UP000600139">
    <property type="component" value="Unassembled WGS sequence"/>
</dbReference>
<evidence type="ECO:0000313" key="2">
    <source>
        <dbReference type="EMBL" id="MBK1818291.1"/>
    </source>
</evidence>
<evidence type="ECO:0000313" key="3">
    <source>
        <dbReference type="Proteomes" id="UP000600139"/>
    </source>
</evidence>
<name>A0A934R6P9_9BACT</name>
<dbReference type="EMBL" id="JAENIK010000013">
    <property type="protein sequence ID" value="MBK1818291.1"/>
    <property type="molecule type" value="Genomic_DNA"/>
</dbReference>
<keyword evidence="1" id="KW-1133">Transmembrane helix</keyword>
<comment type="caution">
    <text evidence="2">The sequence shown here is derived from an EMBL/GenBank/DDBJ whole genome shotgun (WGS) entry which is preliminary data.</text>
</comment>